<keyword evidence="2" id="KW-0503">Monooxygenase</keyword>
<dbReference type="AlphaFoldDB" id="A0A1G9NAH1"/>
<dbReference type="EMBL" id="FNFD01000032">
    <property type="protein sequence ID" value="SDL83488.1"/>
    <property type="molecule type" value="Genomic_DNA"/>
</dbReference>
<organism evidence="2 3">
    <name type="scientific">Pseudomonas indica</name>
    <dbReference type="NCBI Taxonomy" id="137658"/>
    <lineage>
        <taxon>Bacteria</taxon>
        <taxon>Pseudomonadati</taxon>
        <taxon>Pseudomonadota</taxon>
        <taxon>Gammaproteobacteria</taxon>
        <taxon>Pseudomonadales</taxon>
        <taxon>Pseudomonadaceae</taxon>
        <taxon>Pseudomonas</taxon>
    </lineage>
</organism>
<dbReference type="InterPro" id="IPR007138">
    <property type="entry name" value="ABM_dom"/>
</dbReference>
<evidence type="ECO:0000313" key="3">
    <source>
        <dbReference type="Proteomes" id="UP000198706"/>
    </source>
</evidence>
<gene>
    <name evidence="2" type="ORF">SAMN05216186_13212</name>
</gene>
<evidence type="ECO:0000313" key="2">
    <source>
        <dbReference type="EMBL" id="SDL83488.1"/>
    </source>
</evidence>
<dbReference type="RefSeq" id="WP_084339398.1">
    <property type="nucleotide sequence ID" value="NZ_CBKZNZ010000034.1"/>
</dbReference>
<evidence type="ECO:0000259" key="1">
    <source>
        <dbReference type="Pfam" id="PF03992"/>
    </source>
</evidence>
<feature type="domain" description="ABM" evidence="1">
    <location>
        <begin position="6"/>
        <end position="69"/>
    </location>
</feature>
<sequence length="99" mass="11209">MLNAPILEVALFKVKSGHERRIPELRAGLRKALEDFPGLLAFYGYLPLERQGVFLDIAEWDSLEHAQAAADAFSSGDPRFQPYMEAIESLTFMGHFRPE</sequence>
<dbReference type="Pfam" id="PF03992">
    <property type="entry name" value="ABM"/>
    <property type="match status" value="1"/>
</dbReference>
<dbReference type="Proteomes" id="UP000198706">
    <property type="component" value="Unassembled WGS sequence"/>
</dbReference>
<name>A0A1G9NAH1_9PSED</name>
<reference evidence="2 3" key="1">
    <citation type="submission" date="2016-10" db="EMBL/GenBank/DDBJ databases">
        <authorList>
            <person name="de Groot N.N."/>
        </authorList>
    </citation>
    <scope>NUCLEOTIDE SEQUENCE [LARGE SCALE GENOMIC DNA]</scope>
    <source>
        <strain evidence="2 3">JCM 21544</strain>
    </source>
</reference>
<dbReference type="Gene3D" id="3.30.70.100">
    <property type="match status" value="1"/>
</dbReference>
<dbReference type="InterPro" id="IPR011008">
    <property type="entry name" value="Dimeric_a/b-barrel"/>
</dbReference>
<protein>
    <submittedName>
        <fullName evidence="2">Antibiotic biosynthesis monooxygenase</fullName>
    </submittedName>
</protein>
<dbReference type="GO" id="GO:0004497">
    <property type="term" value="F:monooxygenase activity"/>
    <property type="evidence" value="ECO:0007669"/>
    <property type="project" value="UniProtKB-KW"/>
</dbReference>
<proteinExistence type="predicted"/>
<keyword evidence="3" id="KW-1185">Reference proteome</keyword>
<keyword evidence="2" id="KW-0560">Oxidoreductase</keyword>
<dbReference type="SUPFAM" id="SSF54909">
    <property type="entry name" value="Dimeric alpha+beta barrel"/>
    <property type="match status" value="1"/>
</dbReference>
<dbReference type="STRING" id="137658.SAMN05216186_13212"/>
<accession>A0A1G9NAH1</accession>